<feature type="non-terminal residue" evidence="2">
    <location>
        <position position="148"/>
    </location>
</feature>
<feature type="compositionally biased region" description="Low complexity" evidence="1">
    <location>
        <begin position="94"/>
        <end position="106"/>
    </location>
</feature>
<feature type="compositionally biased region" description="Basic residues" evidence="1">
    <location>
        <begin position="19"/>
        <end position="37"/>
    </location>
</feature>
<name>A0A6J4LHX5_9ACTN</name>
<gene>
    <name evidence="2" type="ORF">AVDCRST_MAG48-3145</name>
</gene>
<evidence type="ECO:0000256" key="1">
    <source>
        <dbReference type="SAM" id="MobiDB-lite"/>
    </source>
</evidence>
<reference evidence="2" key="1">
    <citation type="submission" date="2020-02" db="EMBL/GenBank/DDBJ databases">
        <authorList>
            <person name="Meier V. D."/>
        </authorList>
    </citation>
    <scope>NUCLEOTIDE SEQUENCE</scope>
    <source>
        <strain evidence="2">AVDCRST_MAG48</strain>
    </source>
</reference>
<protein>
    <submittedName>
        <fullName evidence="2">Uncharacterized protein</fullName>
    </submittedName>
</protein>
<dbReference type="AlphaFoldDB" id="A0A6J4LHX5"/>
<feature type="non-terminal residue" evidence="2">
    <location>
        <position position="1"/>
    </location>
</feature>
<feature type="compositionally biased region" description="Basic and acidic residues" evidence="1">
    <location>
        <begin position="69"/>
        <end position="86"/>
    </location>
</feature>
<feature type="region of interest" description="Disordered" evidence="1">
    <location>
        <begin position="1"/>
        <end position="148"/>
    </location>
</feature>
<proteinExistence type="predicted"/>
<feature type="compositionally biased region" description="Basic residues" evidence="1">
    <location>
        <begin position="107"/>
        <end position="118"/>
    </location>
</feature>
<feature type="compositionally biased region" description="Basic and acidic residues" evidence="1">
    <location>
        <begin position="119"/>
        <end position="132"/>
    </location>
</feature>
<evidence type="ECO:0000313" key="2">
    <source>
        <dbReference type="EMBL" id="CAA9331158.1"/>
    </source>
</evidence>
<sequence>ESSHHQPADRGPGAARGVRQGRRHPAGAGRGGRRPRRGVVDRRRGDPGLRHRSLPQLRVRDRRPGRRAGAREPDLDLRPHLLRRPDAGPGDGPLPGARPVAGGAAARRARRRPGRRVHHLLELGRQRLDRRAGPAGQGARPPAGRGDL</sequence>
<organism evidence="2">
    <name type="scientific">uncultured Friedmanniella sp</name>
    <dbReference type="NCBI Taxonomy" id="335381"/>
    <lineage>
        <taxon>Bacteria</taxon>
        <taxon>Bacillati</taxon>
        <taxon>Actinomycetota</taxon>
        <taxon>Actinomycetes</taxon>
        <taxon>Propionibacteriales</taxon>
        <taxon>Nocardioidaceae</taxon>
        <taxon>Friedmanniella</taxon>
        <taxon>environmental samples</taxon>
    </lineage>
</organism>
<feature type="compositionally biased region" description="Low complexity" evidence="1">
    <location>
        <begin position="133"/>
        <end position="148"/>
    </location>
</feature>
<accession>A0A6J4LHX5</accession>
<dbReference type="EMBL" id="CADCTS010000448">
    <property type="protein sequence ID" value="CAA9331158.1"/>
    <property type="molecule type" value="Genomic_DNA"/>
</dbReference>
<feature type="compositionally biased region" description="Basic and acidic residues" evidence="1">
    <location>
        <begin position="38"/>
        <end position="49"/>
    </location>
</feature>